<geneLocation type="mitochondrion" evidence="1"/>
<proteinExistence type="predicted"/>
<comment type="caution">
    <text evidence="1">The sequence shown here is derived from an EMBL/GenBank/DDBJ whole genome shotgun (WGS) entry which is preliminary data.</text>
</comment>
<dbReference type="AlphaFoldDB" id="A0A101M2P4"/>
<accession>A0A101M2P4</accession>
<keyword evidence="1" id="KW-0496">Mitochondrion</keyword>
<protein>
    <submittedName>
        <fullName evidence="1">Uncharacterized protein</fullName>
    </submittedName>
</protein>
<sequence length="63" mass="7327">MKVYKMEEYVFEEDTLNMHDPAGKAPDLCGHNLALVPQRIYRIISEEFHIRHTPNIHGAVTSY</sequence>
<name>A0A101M2P4_PICGL</name>
<dbReference type="EMBL" id="LKAM01000002">
    <property type="protein sequence ID" value="KUM49755.1"/>
    <property type="molecule type" value="Genomic_DNA"/>
</dbReference>
<organism evidence="1">
    <name type="scientific">Picea glauca</name>
    <name type="common">White spruce</name>
    <name type="synonym">Pinus glauca</name>
    <dbReference type="NCBI Taxonomy" id="3330"/>
    <lineage>
        <taxon>Eukaryota</taxon>
        <taxon>Viridiplantae</taxon>
        <taxon>Streptophyta</taxon>
        <taxon>Embryophyta</taxon>
        <taxon>Tracheophyta</taxon>
        <taxon>Spermatophyta</taxon>
        <taxon>Pinopsida</taxon>
        <taxon>Pinidae</taxon>
        <taxon>Conifers I</taxon>
        <taxon>Pinales</taxon>
        <taxon>Pinaceae</taxon>
        <taxon>Picea</taxon>
    </lineage>
</organism>
<gene>
    <name evidence="1" type="ORF">ABT39_MTgene2982</name>
</gene>
<evidence type="ECO:0000313" key="1">
    <source>
        <dbReference type="EMBL" id="KUM49755.1"/>
    </source>
</evidence>
<reference evidence="1" key="1">
    <citation type="journal article" date="2015" name="Genome Biol. Evol.">
        <title>Organellar Genomes of White Spruce (Picea glauca): Assembly and Annotation.</title>
        <authorList>
            <person name="Jackman S.D."/>
            <person name="Warren R.L."/>
            <person name="Gibb E.A."/>
            <person name="Vandervalk B.P."/>
            <person name="Mohamadi H."/>
            <person name="Chu J."/>
            <person name="Raymond A."/>
            <person name="Pleasance S."/>
            <person name="Coope R."/>
            <person name="Wildung M.R."/>
            <person name="Ritland C.E."/>
            <person name="Bousquet J."/>
            <person name="Jones S.J."/>
            <person name="Bohlmann J."/>
            <person name="Birol I."/>
        </authorList>
    </citation>
    <scope>NUCLEOTIDE SEQUENCE [LARGE SCALE GENOMIC DNA]</scope>
    <source>
        <tissue evidence="1">Flushing bud</tissue>
    </source>
</reference>